<comment type="caution">
    <text evidence="1">The sequence shown here is derived from an EMBL/GenBank/DDBJ whole genome shotgun (WGS) entry which is preliminary data.</text>
</comment>
<dbReference type="Proteomes" id="UP001604277">
    <property type="component" value="Unassembled WGS sequence"/>
</dbReference>
<proteinExistence type="predicted"/>
<sequence length="126" mass="14284">MAIHYSIYRSTKSTEISSRDVSIFQHYYHNLVSGILATGFIARCSSRFSEASGTETGFGQEGVNDYRDSMPTRTMVMTRVTGRCVITTCHIVTALKDSGRAWAKGSENRREVKWDQQKEIRVGFDF</sequence>
<accession>A0ABD1T7Y6</accession>
<organism evidence="1 2">
    <name type="scientific">Forsythia ovata</name>
    <dbReference type="NCBI Taxonomy" id="205694"/>
    <lineage>
        <taxon>Eukaryota</taxon>
        <taxon>Viridiplantae</taxon>
        <taxon>Streptophyta</taxon>
        <taxon>Embryophyta</taxon>
        <taxon>Tracheophyta</taxon>
        <taxon>Spermatophyta</taxon>
        <taxon>Magnoliopsida</taxon>
        <taxon>eudicotyledons</taxon>
        <taxon>Gunneridae</taxon>
        <taxon>Pentapetalae</taxon>
        <taxon>asterids</taxon>
        <taxon>lamiids</taxon>
        <taxon>Lamiales</taxon>
        <taxon>Oleaceae</taxon>
        <taxon>Forsythieae</taxon>
        <taxon>Forsythia</taxon>
    </lineage>
</organism>
<protein>
    <submittedName>
        <fullName evidence="1">Uncharacterized protein</fullName>
    </submittedName>
</protein>
<reference evidence="2" key="1">
    <citation type="submission" date="2024-07" db="EMBL/GenBank/DDBJ databases">
        <title>Two chromosome-level genome assemblies of Korean endemic species Abeliophyllum distichum and Forsythia ovata (Oleaceae).</title>
        <authorList>
            <person name="Jang H."/>
        </authorList>
    </citation>
    <scope>NUCLEOTIDE SEQUENCE [LARGE SCALE GENOMIC DNA]</scope>
</reference>
<evidence type="ECO:0000313" key="1">
    <source>
        <dbReference type="EMBL" id="KAL2508700.1"/>
    </source>
</evidence>
<keyword evidence="2" id="KW-1185">Reference proteome</keyword>
<name>A0ABD1T7Y6_9LAMI</name>
<evidence type="ECO:0000313" key="2">
    <source>
        <dbReference type="Proteomes" id="UP001604277"/>
    </source>
</evidence>
<dbReference type="AlphaFoldDB" id="A0ABD1T7Y6"/>
<dbReference type="EMBL" id="JBFOLJ010000009">
    <property type="protein sequence ID" value="KAL2508700.1"/>
    <property type="molecule type" value="Genomic_DNA"/>
</dbReference>
<gene>
    <name evidence="1" type="ORF">Fot_32347</name>
</gene>